<dbReference type="GO" id="GO:0045053">
    <property type="term" value="P:protein retention in Golgi apparatus"/>
    <property type="evidence" value="ECO:0007669"/>
    <property type="project" value="TreeGrafter"/>
</dbReference>
<feature type="compositionally biased region" description="Basic and acidic residues" evidence="2">
    <location>
        <begin position="2346"/>
        <end position="2371"/>
    </location>
</feature>
<feature type="compositionally biased region" description="Basic and acidic residues" evidence="2">
    <location>
        <begin position="668"/>
        <end position="688"/>
    </location>
</feature>
<feature type="region of interest" description="Disordered" evidence="2">
    <location>
        <begin position="4837"/>
        <end position="4878"/>
    </location>
</feature>
<keyword evidence="4" id="KW-1185">Reference proteome</keyword>
<feature type="compositionally biased region" description="Polar residues" evidence="2">
    <location>
        <begin position="570"/>
        <end position="580"/>
    </location>
</feature>
<name>A0AAD8LK82_BABGI</name>
<evidence type="ECO:0000313" key="3">
    <source>
        <dbReference type="EMBL" id="KAK1443107.1"/>
    </source>
</evidence>
<feature type="region of interest" description="Disordered" evidence="2">
    <location>
        <begin position="570"/>
        <end position="592"/>
    </location>
</feature>
<gene>
    <name evidence="3" type="ORF">BgAZ_306250</name>
</gene>
<feature type="compositionally biased region" description="Basic and acidic residues" evidence="2">
    <location>
        <begin position="4837"/>
        <end position="4851"/>
    </location>
</feature>
<dbReference type="PANTHER" id="PTHR16166">
    <property type="entry name" value="VACUOLAR PROTEIN SORTING-ASSOCIATED PROTEIN VPS13"/>
    <property type="match status" value="1"/>
</dbReference>
<dbReference type="Proteomes" id="UP001230268">
    <property type="component" value="Unassembled WGS sequence"/>
</dbReference>
<evidence type="ECO:0000256" key="1">
    <source>
        <dbReference type="ARBA" id="ARBA00006545"/>
    </source>
</evidence>
<evidence type="ECO:0000313" key="4">
    <source>
        <dbReference type="Proteomes" id="UP001230268"/>
    </source>
</evidence>
<dbReference type="PANTHER" id="PTHR16166:SF93">
    <property type="entry name" value="INTERMEMBRANE LIPID TRANSFER PROTEIN VPS13"/>
    <property type="match status" value="1"/>
</dbReference>
<feature type="region of interest" description="Disordered" evidence="2">
    <location>
        <begin position="665"/>
        <end position="688"/>
    </location>
</feature>
<reference evidence="3" key="1">
    <citation type="submission" date="2023-08" db="EMBL/GenBank/DDBJ databases">
        <title>Draft sequence of the Babesia gibsoni genome.</title>
        <authorList>
            <person name="Yamagishi J.Y."/>
            <person name="Xuan X.X."/>
        </authorList>
    </citation>
    <scope>NUCLEOTIDE SEQUENCE</scope>
    <source>
        <strain evidence="3">Azabu</strain>
    </source>
</reference>
<feature type="compositionally biased region" description="Polar residues" evidence="2">
    <location>
        <begin position="4864"/>
        <end position="4878"/>
    </location>
</feature>
<feature type="compositionally biased region" description="Polar residues" evidence="2">
    <location>
        <begin position="2008"/>
        <end position="2017"/>
    </location>
</feature>
<organism evidence="3 4">
    <name type="scientific">Babesia gibsoni</name>
    <dbReference type="NCBI Taxonomy" id="33632"/>
    <lineage>
        <taxon>Eukaryota</taxon>
        <taxon>Sar</taxon>
        <taxon>Alveolata</taxon>
        <taxon>Apicomplexa</taxon>
        <taxon>Aconoidasida</taxon>
        <taxon>Piroplasmida</taxon>
        <taxon>Babesiidae</taxon>
        <taxon>Babesia</taxon>
    </lineage>
</organism>
<feature type="region of interest" description="Disordered" evidence="2">
    <location>
        <begin position="2008"/>
        <end position="2033"/>
    </location>
</feature>
<feature type="region of interest" description="Disordered" evidence="2">
    <location>
        <begin position="597"/>
        <end position="616"/>
    </location>
</feature>
<evidence type="ECO:0000256" key="2">
    <source>
        <dbReference type="SAM" id="MobiDB-lite"/>
    </source>
</evidence>
<proteinExistence type="inferred from homology"/>
<accession>A0AAD8LK82</accession>
<dbReference type="InterPro" id="IPR026847">
    <property type="entry name" value="VPS13"/>
</dbReference>
<comment type="caution">
    <text evidence="3">The sequence shown here is derived from an EMBL/GenBank/DDBJ whole genome shotgun (WGS) entry which is preliminary data.</text>
</comment>
<feature type="region of interest" description="Disordered" evidence="2">
    <location>
        <begin position="243"/>
        <end position="269"/>
    </location>
</feature>
<dbReference type="EMBL" id="JAVEPI010000003">
    <property type="protein sequence ID" value="KAK1443107.1"/>
    <property type="molecule type" value="Genomic_DNA"/>
</dbReference>
<feature type="compositionally biased region" description="Acidic residues" evidence="2">
    <location>
        <begin position="2328"/>
        <end position="2345"/>
    </location>
</feature>
<protein>
    <recommendedName>
        <fullName evidence="5">Chorein N-terminal domain-containing protein</fullName>
    </recommendedName>
</protein>
<feature type="region of interest" description="Disordered" evidence="2">
    <location>
        <begin position="2320"/>
        <end position="2371"/>
    </location>
</feature>
<sequence>MLENRIIHLLNKVLDPYIGGIDQNKLHLNNLLSGKVVLNGLYLKPSIVDYLGLPFHLTFGLIDHLDIKVHLPLLKLSKRKLVVEISDVVFLLTTIPESQWDPKAFREEYVAQKVAILASESLQLVVREIEGGGFMWKTLVSFLENLEVIVTNIHIRVEDYTTNPNVSYALGAHIKSAVFLTEAVNKMNKEEPEFKVDTPFRRSFYNANGVLDPNVIHRDIDLKGVGFYIDRLDPLRVAMMRSDSNHLSKSSRDPPRSAKGSGEGGGNVTTSFDHSAFVDAVSYAHGHYSHPKYGGAVSHGHFLARITRHDRMRYSHAPQRRQHRKRFRFRSRRSVDYSRHKLRCGHNWGHRNNGELFDQQGQSKVLSSNSKLYCDVISYVMDYLCSGEHAEGCENHHNDGWKQDHLRSTHRTSNSKWNQSSATGSVCNDDHAFFGFVQSMKKAYHNRTRMRRSFNTGRYMNFMKRFFNTGKSRKDVASNEEAEEMTPENIAVDENVEQTEVSNKGEYVASDQVDLFGKSVGYNLSSRSSWRILLSTFCNIEQPSDTYQLESVDMIHQAQMRWHKRNVDRTASSSEVSSNADGAGDIAHPADVDDVEIESSDNTRDTDTCPSTKESKGATKKGIFNICGDMTCDIDELEPDRFDEGEFNVDRSSPLSYDETWHVHHGRRSDMAAKEEQDTGRTKGEEHENQMVIEKTHETILEKTYMWTRYTFVVSNRDESSLKELFLRSIEETSHNYILDPKDFHGVASFYFCMYPTAPSGKAHSCWSTWGREHEVIFEKGRVDTTKNYLPRCSVFLAFQNLTASISKDQYDCLMNLIFENILKYLNWQSGIVYTFENPRVSKSDEDLYMEYWPQYLLLGQTNTDNQLREFIKDFEILHSIQVIRIMRNNSSEALRKLIRRFGDVSRCNPCDGVMNECITDVLFTNICSQFDNDTDSLTSGREDTSKLQARLRMVGGIYEIATKHAKSNTIIDSLSKICPPTAVTLDFAIDIVVLNSRAICTLDMKSEDDTVSSAKAFVLSFRGCHIYLTDAFGRDGRQFIEIELLPFSIVDFAFSVPDNATDNHIKSHCACGIIDGSATLLLSCKDKYQHTPYEEDESGNTRYVSPAFGKLRALKRDLALSFGRKHNKPLRVGDSSIYLALSFNRFCTPEEADVRVLVHVNSELFVHLRILDEVKDILSHIKLNKEAYNNENPALVGPEKRQYHMLNDIDGFYRECYELIDLGGEYSKNLTFGSIAFSNVEFKIECKQQILVCFELSSHLYQMPYFICVDSVAVVSDVTPRLIEANDESPYDTHMIQFSNLRCIRVSGDNSITSDDGERRIYLDGNSKMRLNNYLDIVAKLNIPVTVDEEAASKMLSEFHQSFELLRISDDKDVFIKVKTANSKSSNPEAPTVVVTICLDTINACIRECDIIDAITGYTEFVLVMNDFNEFSEYIRNRVISGSNELHESLRKPTTIRRSSLTQALLESVSIGSDQMLYRSSLMDFRGIVSKKWMSLQKKIRRNQKEIVNHVLYEIKLDYLYFELRRPIIFDKRTEVSNNNMEYDAEKVNATSPQSYPSFMHSNSVLSTSAMMSADMGKQNIMVQGPVLPRKLSSNLGRDVNRRWSFSSSVTYDTDDLTDRNSTMSCIQELARCCAITLPLLSVKVTGIGFRIGSTDRRLERVRCFLGSVEVEDQSNSIPLYLSTMFVGGDSIAFWRWLKVRREIHLVASCLESICGNINMSMLRTTADAPPVSGRTNQHRISTKIRKHLRHIDCSGISSDYKLTHEYDEDPFFQLKKSEDRIIKGYRRVSDYINSLMDYNVVMDPKVEFGIPHSGTTPCFLTLTLDYDEKDIGHCLCNFSSCMANVAWEVVDELLCMCMRIWDYASSIPAATPPARPTGNKSQLAKSATTGYGASRSDKWYIDTVVTVEQSSLHLMCDSAWVGYGNFVRFVWYKMLRDSFNIRMPVTFSDSRLNSIRDSGDGLNATHIPAKDSLLSGNQLCYNPSIGGRLQNLDMYIKDLKMQPYTDSNCDGNPQNHPKDSKTGGSHLKPNRNRDLESYTRWTFLKSLLYDPHRKAYLIGPIYLRMSGRGTFSLRLGSHLKDTRPKTDSGLRSGYVGEGLNSRYTLGKITRYYAHYLPCAIHVRLCGSHIYAGFTREFTGKMLGSCGFPIEASNDDLISTQGYKRSHQEFLKYARPHIRREHKYFSLMELSKETLYDYNDQVECYCLEPFRFEVNVVSKVYGFDSSSRSAQSIPQCLCIDMNFETIKASLNCVDVISFWNLVALVAGVINSQKEGNTVVGYRRDLDTMHSYISIQSQAVERAESTRDIAVADEMEVDDFHSFNSSDSDSDWISEDSDTEAEMDVDESRVIQENDAEDKQQLTARSQDRNEEQGSNVRLLDEFLSFFNFGLRVTFDLIFIELSGRGLQNRKNMFTVTLEDIRTGLWSNNTNELLGGSRVYRSGDEQALMEAYGLGDDGYMGFNDFYSISDVYTPDIDRRLSFCVSGIQNLLSSARACLQKNGVRNSQMWNALLDEAHIVRENVCHSNDWLRSFLFLESHFSIGVDVSTGSRSEMVVEPVNICLRGIKPSVYSKTFTSLNTSWINTNVSLNGVACVHGFLKNLTELSKLRTAFVETHFQEFIKFQPAILCSMDVDLWTTMIPRYLLPSAFQDHNEDSSILGLSLSNAALPISKIPEAFIFRVRNNLYRYSGYFNPHMCLAASLMGMNAMKVEASSVHANVGGIAISSTNNTVGNPDLQNDSSKEHHSYVINNLGQPIALCVYASPTYDGDDNYIWKVLEDGDRCMLPVGYYDTLLPFAIRIQLNNFIYEIPCSMLNLTQDDEFVLRLDLSKRQPRDMRITRKGFAHNFSVDRFKRVIYKFGVPIYCVNIFDRNETNQIAVKKVATIKHSKTERIKRSLLRKKIIKRKSKISLANVLERRNAKYAFVLVRTVQRLGAQQPSGGSASVHFSIYLSSTLWISNKSQENVVIFPSTGIDGEQRSVSSRSLVWILQSNPVTSAIPLANKTAENNKAFNGINAVGNNLFKQLAHMQENKQAVKRLIPAHVLTATKLKESMHVVSPQFKLQHLILRDGSYSQRGVPIPLSWTIEPSCTIGVCLQDDFPFEKTTIDATELECSDNYILNMPTNMPSHFTGDILLLYSSVQYLYESYEQAKVKTPIPNYVAQVSLGNLDEYDLMGSDVRTGFVQDITANPKNKDAHDTRTQQQQTAFLEYVRQSSKKSDSATAHKQINTPMVKRIIDPSAASALNKNNEDLRNSSAGIRGLFTQGTEATLGEGLSFESTENAPIAPTDTKLLNNTESVESQHSDFNKPLSLAFSAISKPLENLQSNSHRAIESPEYVHHIFQEQLPHAATYAYHFPSDSDESKMETTLENEHVKLLPKSILSSTLIEVSSLSRSRFGGKSTRAGVKRYEITLESCHVIENMMPYDVHIITPATYEHLNRPRAANIPGSAMNAVLHPIVVKASEKAKFSWYMRNGRFVMKELVSREFTVKVPTETIHVSQLVFENMQPSFLEGFAELIEEAGIESSTYMHGTLPRRVVLSVETSRKPEEPISDRNGVVSRFLASSQIIYTIYSEKWILSWLNYPISICRGDGRYKQTIAAQSCTLVNQDLTSTELQLAIRKSTLKQIPNFDNYPKRKRRRFFSFDTLGDTHAMSDTFTLPDLAFSTSHFRDTVECPRLHYLIASSMAPAPFFRTSVLEILPQTTLTNDFCHNLWLREAEFHKSGISGSSDATCGWYLIEPGTTLEFHAQMKGELTMEITGICPGNMDEDGQPKLLASTLNNYKLWSAGIALKPSNVTQFRYPSEIRSSKRIHGGGGVAKVSDANDRYKRKVTHNMAATSSIVKYSLCEVEIRIHRGAKMVRFMKPAMAEWVLLNTTGVDLWVEQPGVPGYGELVPAVGFETKISAEDYAGKGVPFSCYDPFKEHKLVCRFHFTPTMFGNFSGTNVKTGRGNHERSFATGDWAHPIALLGNLPIANAMKKKYNRFFRMRGSLQVKLSCVESMKCSSIFRIRYGGVVISIRLTAQTIVVLGQKTLHFTAVTMPIMGLPKMHKWKNVNFKNIYSELKNRLNVPKHLRYARGSTDMTPAARFNRRIKRFVVDKFNLQPLSIPKRSHKSKKVEQFRPSFSKSENREAPRIRDILLMRRRNRNRGEGIANWDYHFRVNILGLGTAICGGTTEEILYISGTLIKFMVTTEKGGHKFALSLGWIQFDVHDPSTCYPTMFRPMASWHSSIHSKDPKEKTGVGRREVAVNPNKMEPHVLTIRFNTLRNKYFSLREVTNCSIDLEPFSLNLDTRIGHSILMLIDEYMSIFGFSGITTDYFTTANVGIFSNVDTWLENFDVAQYPLKEVSQSQFSKSLANGTRYNISNLHVGSITLAINIRRSVSRFSSDMQAENVMIRHLMQIVKRTPHISDANIILSEESLLELCCTPYALLSHFVTRYVTQSVQQLYKVLGAVDLIGNPKIMLHHWISGCKYAASLLRDSLQYLHMPPVMLIYWFRSASRLGSAFISGIADACYRLTGSWYLLFNSLAFNSDRYAVVVTQDLFRNNMDQPTNILEGLLFGGRSLGRNLYASLCNFALKPVYQCVKAVNSMKTANRFTTDVLLTFLHIFGSIFSAVASLIFGTISSLLSGISVFSQGILNQIHSVPMLSAIRPRRAPKVLKSSGAMRYSFLESWSMNAACHVKSVQDLMMLLPMDSNMTMFDPLYAASLHWSALSEYMSQICPIAFCRPSSSLSSYFWINRTHMGFNDSNKVKWRCLNRDICSVEIFKVPETGCQKTSNVHYDDSITLDVQPKVIKKHFSNEDTYYMRIVYMGTSALQHSSIGRGKVASSLLKRLKDPSTFREERNSSDKLRNMFTKESLRDEPSGSSQSPKEFTNYLSHSVSQNEATSVHRLYRDTIDSFDLDFAGISIDTYGRQSGSAESEKEMLEKTLYADKLYDDEILDHSIDVAEAYEDIDFSQPPKRKYLHIKKYLKKVGHLPHKSRSNMAAEVIRLPNFGIAQLYFTLIVSVLKEGNL</sequence>
<evidence type="ECO:0008006" key="5">
    <source>
        <dbReference type="Google" id="ProtNLM"/>
    </source>
</evidence>
<feature type="compositionally biased region" description="Basic and acidic residues" evidence="2">
    <location>
        <begin position="243"/>
        <end position="256"/>
    </location>
</feature>
<feature type="compositionally biased region" description="Basic and acidic residues" evidence="2">
    <location>
        <begin position="601"/>
        <end position="616"/>
    </location>
</feature>
<dbReference type="GO" id="GO:0006623">
    <property type="term" value="P:protein targeting to vacuole"/>
    <property type="evidence" value="ECO:0007669"/>
    <property type="project" value="TreeGrafter"/>
</dbReference>
<comment type="similarity">
    <text evidence="1">Belongs to the VPS13 family.</text>
</comment>